<feature type="domain" description="Proteinase inhibitor I42 chagasin" evidence="3">
    <location>
        <begin position="20"/>
        <end position="106"/>
    </location>
</feature>
<dbReference type="GO" id="GO:0004869">
    <property type="term" value="F:cysteine-type endopeptidase inhibitor activity"/>
    <property type="evidence" value="ECO:0007669"/>
    <property type="project" value="UniProtKB-KW"/>
</dbReference>
<sequence>MTPMATIEVTSAEDGTSIEADVGDTILLRLADNPTTGYRWEFEPVTGDSLVLTNSGYEPSSGAMGGGGVTTWTLSVIAAGTTSIARKQGRPWEGDASVLDRFTLTVHARL</sequence>
<dbReference type="SUPFAM" id="SSF141066">
    <property type="entry name" value="ICP-like"/>
    <property type="match status" value="1"/>
</dbReference>
<dbReference type="InterPro" id="IPR018990">
    <property type="entry name" value="Prot_inh_I42_chagasin"/>
</dbReference>
<dbReference type="PANTHER" id="PTHR36530:SF1">
    <property type="entry name" value="AMOEBIASIN-1"/>
    <property type="match status" value="1"/>
</dbReference>
<dbReference type="AlphaFoldDB" id="A0A936NDG2"/>
<dbReference type="Proteomes" id="UP000727993">
    <property type="component" value="Unassembled WGS sequence"/>
</dbReference>
<proteinExistence type="predicted"/>
<evidence type="ECO:0000256" key="2">
    <source>
        <dbReference type="ARBA" id="ARBA00022704"/>
    </source>
</evidence>
<keyword evidence="2" id="KW-0789">Thiol protease inhibitor</keyword>
<dbReference type="PANTHER" id="PTHR36530">
    <property type="entry name" value="INHIBITOR OF CYSTEINE PEPTIDASE"/>
    <property type="match status" value="1"/>
</dbReference>
<reference evidence="4 5" key="1">
    <citation type="submission" date="2020-10" db="EMBL/GenBank/DDBJ databases">
        <title>Connecting structure to function with the recovery of over 1000 high-quality activated sludge metagenome-assembled genomes encoding full-length rRNA genes using long-read sequencing.</title>
        <authorList>
            <person name="Singleton C.M."/>
            <person name="Petriglieri F."/>
            <person name="Kristensen J.M."/>
            <person name="Kirkegaard R.H."/>
            <person name="Michaelsen T.Y."/>
            <person name="Andersen M.H."/>
            <person name="Karst S.M."/>
            <person name="Dueholm M.S."/>
            <person name="Nielsen P.H."/>
            <person name="Albertsen M."/>
        </authorList>
    </citation>
    <scope>NUCLEOTIDE SEQUENCE [LARGE SCALE GENOMIC DNA]</scope>
    <source>
        <strain evidence="4">Lyne_18-Q3-R50-59_MAXAC.006</strain>
    </source>
</reference>
<evidence type="ECO:0000313" key="4">
    <source>
        <dbReference type="EMBL" id="MBK9296824.1"/>
    </source>
</evidence>
<evidence type="ECO:0000313" key="5">
    <source>
        <dbReference type="Proteomes" id="UP000727993"/>
    </source>
</evidence>
<dbReference type="InterPro" id="IPR052781">
    <property type="entry name" value="Cys_protease_inhibitor_I42"/>
</dbReference>
<keyword evidence="1" id="KW-0646">Protease inhibitor</keyword>
<protein>
    <submittedName>
        <fullName evidence="4">Protease inhibitor I42 family protein</fullName>
    </submittedName>
</protein>
<gene>
    <name evidence="4" type="ORF">IPN02_08295</name>
</gene>
<organism evidence="4 5">
    <name type="scientific">Candidatus Neomicrothrix subdominans</name>
    <dbReference type="NCBI Taxonomy" id="2954438"/>
    <lineage>
        <taxon>Bacteria</taxon>
        <taxon>Bacillati</taxon>
        <taxon>Actinomycetota</taxon>
        <taxon>Acidimicrobiia</taxon>
        <taxon>Acidimicrobiales</taxon>
        <taxon>Microthrixaceae</taxon>
        <taxon>Candidatus Neomicrothrix</taxon>
    </lineage>
</organism>
<accession>A0A936NDG2</accession>
<comment type="caution">
    <text evidence="4">The sequence shown here is derived from an EMBL/GenBank/DDBJ whole genome shotgun (WGS) entry which is preliminary data.</text>
</comment>
<evidence type="ECO:0000256" key="1">
    <source>
        <dbReference type="ARBA" id="ARBA00022690"/>
    </source>
</evidence>
<dbReference type="EMBL" id="JADJZA010000006">
    <property type="protein sequence ID" value="MBK9296824.1"/>
    <property type="molecule type" value="Genomic_DNA"/>
</dbReference>
<evidence type="ECO:0000259" key="3">
    <source>
        <dbReference type="Pfam" id="PF09394"/>
    </source>
</evidence>
<dbReference type="Pfam" id="PF09394">
    <property type="entry name" value="Inhibitor_I42"/>
    <property type="match status" value="1"/>
</dbReference>
<dbReference type="Gene3D" id="2.60.40.2020">
    <property type="match status" value="1"/>
</dbReference>
<dbReference type="InterPro" id="IPR036331">
    <property type="entry name" value="Chagasin-like_sf"/>
</dbReference>
<name>A0A936NDG2_9ACTN</name>